<sequence>MQRTTTPITYSNDEAQLAIFAKALSHPVRLKILKLLANQTCCFTGELTTMIPMAQSTISQHLKALLEAGLIQGEINPPKVRYCINRQNWVHAYTLFEDFFAPEDLFSCQCGHGEKESTPSVAVSSTQ</sequence>
<dbReference type="PANTHER" id="PTHR33154:SF15">
    <property type="entry name" value="REGULATORY PROTEIN ARSR"/>
    <property type="match status" value="1"/>
</dbReference>
<keyword evidence="2" id="KW-0238">DNA-binding</keyword>
<dbReference type="STRING" id="340177.Cag_0425"/>
<accession>Q3ATH7</accession>
<dbReference type="CDD" id="cd00090">
    <property type="entry name" value="HTH_ARSR"/>
    <property type="match status" value="1"/>
</dbReference>
<dbReference type="PRINTS" id="PR00778">
    <property type="entry name" value="HTHARSR"/>
</dbReference>
<dbReference type="InterPro" id="IPR036390">
    <property type="entry name" value="WH_DNA-bd_sf"/>
</dbReference>
<dbReference type="EMBL" id="CP000108">
    <property type="protein sequence ID" value="ABB27698.1"/>
    <property type="molecule type" value="Genomic_DNA"/>
</dbReference>
<dbReference type="InterPro" id="IPR036388">
    <property type="entry name" value="WH-like_DNA-bd_sf"/>
</dbReference>
<feature type="domain" description="HTH arsR-type" evidence="4">
    <location>
        <begin position="9"/>
        <end position="107"/>
    </location>
</feature>
<dbReference type="InterPro" id="IPR001845">
    <property type="entry name" value="HTH_ArsR_DNA-bd_dom"/>
</dbReference>
<dbReference type="OrthoDB" id="9800049at2"/>
<keyword evidence="3" id="KW-0804">Transcription</keyword>
<dbReference type="AlphaFoldDB" id="Q3ATH7"/>
<dbReference type="SUPFAM" id="SSF46785">
    <property type="entry name" value="Winged helix' DNA-binding domain"/>
    <property type="match status" value="1"/>
</dbReference>
<dbReference type="PROSITE" id="PS50987">
    <property type="entry name" value="HTH_ARSR_2"/>
    <property type="match status" value="1"/>
</dbReference>
<keyword evidence="1" id="KW-0805">Transcription regulation</keyword>
<dbReference type="SMART" id="SM00418">
    <property type="entry name" value="HTH_ARSR"/>
    <property type="match status" value="1"/>
</dbReference>
<reference evidence="5" key="1">
    <citation type="submission" date="2005-08" db="EMBL/GenBank/DDBJ databases">
        <title>Complete sequence of Chlorobium chlorochromatii CaD3.</title>
        <authorList>
            <person name="Copeland A."/>
            <person name="Lucas S."/>
            <person name="Lapidus A."/>
            <person name="Barry K."/>
            <person name="Detter J.C."/>
            <person name="Glavina T."/>
            <person name="Hammon N."/>
            <person name="Israni S."/>
            <person name="Pitluck S."/>
            <person name="Bryant D."/>
            <person name="Schmutz J."/>
            <person name="Larimer F."/>
            <person name="Land M."/>
            <person name="Kyrpides N."/>
            <person name="Ivanova N."/>
            <person name="Richardson P."/>
        </authorList>
    </citation>
    <scope>NUCLEOTIDE SEQUENCE [LARGE SCALE GENOMIC DNA]</scope>
    <source>
        <strain evidence="5">CaD3</strain>
    </source>
</reference>
<evidence type="ECO:0000256" key="3">
    <source>
        <dbReference type="ARBA" id="ARBA00023163"/>
    </source>
</evidence>
<dbReference type="InterPro" id="IPR051081">
    <property type="entry name" value="HTH_MetalResp_TranReg"/>
</dbReference>
<proteinExistence type="predicted"/>
<dbReference type="eggNOG" id="COG0640">
    <property type="taxonomic scope" value="Bacteria"/>
</dbReference>
<evidence type="ECO:0000256" key="2">
    <source>
        <dbReference type="ARBA" id="ARBA00023125"/>
    </source>
</evidence>
<evidence type="ECO:0000259" key="4">
    <source>
        <dbReference type="PROSITE" id="PS50987"/>
    </source>
</evidence>
<name>Q3ATH7_CHLCH</name>
<dbReference type="Pfam" id="PF01022">
    <property type="entry name" value="HTH_5"/>
    <property type="match status" value="1"/>
</dbReference>
<evidence type="ECO:0000256" key="1">
    <source>
        <dbReference type="ARBA" id="ARBA00023015"/>
    </source>
</evidence>
<organism evidence="5">
    <name type="scientific">Chlorobium chlorochromatii (strain CaD3)</name>
    <dbReference type="NCBI Taxonomy" id="340177"/>
    <lineage>
        <taxon>Bacteria</taxon>
        <taxon>Pseudomonadati</taxon>
        <taxon>Chlorobiota</taxon>
        <taxon>Chlorobiia</taxon>
        <taxon>Chlorobiales</taxon>
        <taxon>Chlorobiaceae</taxon>
        <taxon>Chlorobium/Pelodictyon group</taxon>
        <taxon>Chlorobium</taxon>
    </lineage>
</organism>
<dbReference type="KEGG" id="cch:Cag_0425"/>
<protein>
    <submittedName>
        <fullName evidence="5">Transcriptional regulator, ArsR family</fullName>
    </submittedName>
</protein>
<dbReference type="GO" id="GO:0003700">
    <property type="term" value="F:DNA-binding transcription factor activity"/>
    <property type="evidence" value="ECO:0007669"/>
    <property type="project" value="InterPro"/>
</dbReference>
<evidence type="ECO:0000313" key="5">
    <source>
        <dbReference type="EMBL" id="ABB27698.1"/>
    </source>
</evidence>
<dbReference type="PANTHER" id="PTHR33154">
    <property type="entry name" value="TRANSCRIPTIONAL REGULATOR, ARSR FAMILY"/>
    <property type="match status" value="1"/>
</dbReference>
<gene>
    <name evidence="5" type="ordered locus">Cag_0425</name>
</gene>
<dbReference type="Gene3D" id="1.10.10.10">
    <property type="entry name" value="Winged helix-like DNA-binding domain superfamily/Winged helix DNA-binding domain"/>
    <property type="match status" value="1"/>
</dbReference>
<dbReference type="GO" id="GO:0003677">
    <property type="term" value="F:DNA binding"/>
    <property type="evidence" value="ECO:0007669"/>
    <property type="project" value="UniProtKB-KW"/>
</dbReference>
<dbReference type="InterPro" id="IPR011991">
    <property type="entry name" value="ArsR-like_HTH"/>
</dbReference>
<dbReference type="HOGENOM" id="CLU_097806_3_2_10"/>
<dbReference type="NCBIfam" id="NF033788">
    <property type="entry name" value="HTH_metalloreg"/>
    <property type="match status" value="1"/>
</dbReference>